<dbReference type="OrthoDB" id="66881at2759"/>
<dbReference type="EMBL" id="CAJPWZ010001254">
    <property type="protein sequence ID" value="CAG2211089.1"/>
    <property type="molecule type" value="Genomic_DNA"/>
</dbReference>
<protein>
    <submittedName>
        <fullName evidence="1">Uncharacterized protein</fullName>
    </submittedName>
</protein>
<accession>A0A8S3RRG3</accession>
<evidence type="ECO:0000313" key="2">
    <source>
        <dbReference type="Proteomes" id="UP000683360"/>
    </source>
</evidence>
<sequence length="242" mass="28368">MGKRHWAINNEILDTFQLKSLDGFLECGNIEDYMIVRKKDGLYLTDADEEAANIWGQFENDPLQKPYDQIIRCLGFRFDTSIFSNISFEYLEEFPINLIREFGQITGESISNKSMIVLGLEYGEDYHGPSEDIFREDRAATEPRYAHLSNFLHPVLYFYHVPPKRTSYIDKSVLPIPDKLFHLVEDFHTNWHHNKTHVQHLKTFLENCLSQRLDAFQNTDCLSFALSKRSVPVTCYHYMKSV</sequence>
<gene>
    <name evidence="1" type="ORF">MEDL_25139</name>
</gene>
<evidence type="ECO:0000313" key="1">
    <source>
        <dbReference type="EMBL" id="CAG2211089.1"/>
    </source>
</evidence>
<reference evidence="1" key="1">
    <citation type="submission" date="2021-03" db="EMBL/GenBank/DDBJ databases">
        <authorList>
            <person name="Bekaert M."/>
        </authorList>
    </citation>
    <scope>NUCLEOTIDE SEQUENCE</scope>
</reference>
<organism evidence="1 2">
    <name type="scientific">Mytilus edulis</name>
    <name type="common">Blue mussel</name>
    <dbReference type="NCBI Taxonomy" id="6550"/>
    <lineage>
        <taxon>Eukaryota</taxon>
        <taxon>Metazoa</taxon>
        <taxon>Spiralia</taxon>
        <taxon>Lophotrochozoa</taxon>
        <taxon>Mollusca</taxon>
        <taxon>Bivalvia</taxon>
        <taxon>Autobranchia</taxon>
        <taxon>Pteriomorphia</taxon>
        <taxon>Mytilida</taxon>
        <taxon>Mytiloidea</taxon>
        <taxon>Mytilidae</taxon>
        <taxon>Mytilinae</taxon>
        <taxon>Mytilus</taxon>
    </lineage>
</organism>
<keyword evidence="2" id="KW-1185">Reference proteome</keyword>
<dbReference type="Proteomes" id="UP000683360">
    <property type="component" value="Unassembled WGS sequence"/>
</dbReference>
<name>A0A8S3RRG3_MYTED</name>
<proteinExistence type="predicted"/>
<dbReference type="AlphaFoldDB" id="A0A8S3RRG3"/>
<comment type="caution">
    <text evidence="1">The sequence shown here is derived from an EMBL/GenBank/DDBJ whole genome shotgun (WGS) entry which is preliminary data.</text>
</comment>